<dbReference type="EMBL" id="WHJG01000011">
    <property type="protein sequence ID" value="NHZ80245.1"/>
    <property type="molecule type" value="Genomic_DNA"/>
</dbReference>
<protein>
    <recommendedName>
        <fullName evidence="4">Thioredoxin domain-containing protein</fullName>
    </recommendedName>
</protein>
<evidence type="ECO:0000256" key="1">
    <source>
        <dbReference type="SAM" id="MobiDB-lite"/>
    </source>
</evidence>
<name>A0ABX0NHC5_9BURK</name>
<feature type="region of interest" description="Disordered" evidence="1">
    <location>
        <begin position="1"/>
        <end position="20"/>
    </location>
</feature>
<sequence>MLIAGRRSQREQTSTDENATTASSSRYKLLAGAALFLLYSCASATSDAQARLDTFYDASAAVVQSGFPEHRKAAMVETIFSSLFKELGGAIPDEDLVPLFQATTSALFYTVDKKKLPLLDAIFRRMATLRTAKTVDYENMLQAYIALRDFQGANAFLARYHKGPEDRRIIPIDSLPAATKHRTEWQVGEAPRLIRRPVNIPNGTFLIVLASPFCHFASDAVRAMENDPALRPLLKNRIKLLAIQDLSFDYDAFTTWNRSHPSLPYALIHSRREWPEVASAILPTFAFYRDGKLVQEFSRWPEKGNMTQIYRGFGLADPTVAMESKR</sequence>
<reference evidence="2 3" key="1">
    <citation type="submission" date="2019-10" db="EMBL/GenBank/DDBJ databases">
        <title>Taxonomy of Antarctic Massilia spp.: description of Massilia rubra sp. nov., Massilia aquatica sp. nov., Massilia mucilaginosa sp. nov., Massilia frigida sp. nov. isolated from streams, lakes and regoliths.</title>
        <authorList>
            <person name="Holochova P."/>
            <person name="Sedlacek I."/>
            <person name="Kralova S."/>
            <person name="Maslanova I."/>
            <person name="Busse H.-J."/>
            <person name="Stankova E."/>
            <person name="Vrbovska V."/>
            <person name="Kovarovic V."/>
            <person name="Bartak M."/>
            <person name="Svec P."/>
            <person name="Pantucek R."/>
        </authorList>
    </citation>
    <scope>NUCLEOTIDE SEQUENCE [LARGE SCALE GENOMIC DNA]</scope>
    <source>
        <strain evidence="2 3">CCM 8695</strain>
    </source>
</reference>
<feature type="compositionally biased region" description="Polar residues" evidence="1">
    <location>
        <begin position="11"/>
        <end position="20"/>
    </location>
</feature>
<comment type="caution">
    <text evidence="2">The sequence shown here is derived from an EMBL/GenBank/DDBJ whole genome shotgun (WGS) entry which is preliminary data.</text>
</comment>
<keyword evidence="3" id="KW-1185">Reference proteome</keyword>
<evidence type="ECO:0000313" key="2">
    <source>
        <dbReference type="EMBL" id="NHZ80245.1"/>
    </source>
</evidence>
<proteinExistence type="predicted"/>
<dbReference type="RefSeq" id="WP_167087196.1">
    <property type="nucleotide sequence ID" value="NZ_WHJG01000011.1"/>
</dbReference>
<accession>A0ABX0NHC5</accession>
<organism evidence="2 3">
    <name type="scientific">Massilia frigida</name>
    <dbReference type="NCBI Taxonomy" id="2609281"/>
    <lineage>
        <taxon>Bacteria</taxon>
        <taxon>Pseudomonadati</taxon>
        <taxon>Pseudomonadota</taxon>
        <taxon>Betaproteobacteria</taxon>
        <taxon>Burkholderiales</taxon>
        <taxon>Oxalobacteraceae</taxon>
        <taxon>Telluria group</taxon>
        <taxon>Massilia</taxon>
    </lineage>
</organism>
<evidence type="ECO:0008006" key="4">
    <source>
        <dbReference type="Google" id="ProtNLM"/>
    </source>
</evidence>
<evidence type="ECO:0000313" key="3">
    <source>
        <dbReference type="Proteomes" id="UP000621455"/>
    </source>
</evidence>
<dbReference type="Proteomes" id="UP000621455">
    <property type="component" value="Unassembled WGS sequence"/>
</dbReference>
<gene>
    <name evidence="2" type="ORF">F2P44_13320</name>
</gene>